<proteinExistence type="predicted"/>
<protein>
    <submittedName>
        <fullName evidence="2">Polysaccharide pyruvyl transferase</fullName>
    </submittedName>
</protein>
<evidence type="ECO:0000259" key="1">
    <source>
        <dbReference type="Pfam" id="PF04230"/>
    </source>
</evidence>
<dbReference type="Proteomes" id="UP000245076">
    <property type="component" value="Unassembled WGS sequence"/>
</dbReference>
<comment type="caution">
    <text evidence="2">The sequence shown here is derived from an EMBL/GenBank/DDBJ whole genome shotgun (WGS) entry which is preliminary data.</text>
</comment>
<feature type="domain" description="Polysaccharide pyruvyl transferase" evidence="1">
    <location>
        <begin position="24"/>
        <end position="327"/>
    </location>
</feature>
<accession>A0A2P2D2N9</accession>
<dbReference type="OrthoDB" id="3199616at2"/>
<evidence type="ECO:0000313" key="3">
    <source>
        <dbReference type="Proteomes" id="UP000245076"/>
    </source>
</evidence>
<organism evidence="2 3">
    <name type="scientific">Leptospira johnsonii</name>
    <dbReference type="NCBI Taxonomy" id="1917820"/>
    <lineage>
        <taxon>Bacteria</taxon>
        <taxon>Pseudomonadati</taxon>
        <taxon>Spirochaetota</taxon>
        <taxon>Spirochaetia</taxon>
        <taxon>Leptospirales</taxon>
        <taxon>Leptospiraceae</taxon>
        <taxon>Leptospira</taxon>
    </lineage>
</organism>
<name>A0A2P2D2N9_9LEPT</name>
<evidence type="ECO:0000313" key="2">
    <source>
        <dbReference type="EMBL" id="GBF38920.1"/>
    </source>
</evidence>
<dbReference type="PANTHER" id="PTHR36836">
    <property type="entry name" value="COLANIC ACID BIOSYNTHESIS PROTEIN WCAK"/>
    <property type="match status" value="1"/>
</dbReference>
<dbReference type="AlphaFoldDB" id="A0A2P2D2N9"/>
<keyword evidence="2" id="KW-0808">Transferase</keyword>
<dbReference type="InterPro" id="IPR007345">
    <property type="entry name" value="Polysacch_pyruvyl_Trfase"/>
</dbReference>
<dbReference type="Pfam" id="PF04230">
    <property type="entry name" value="PS_pyruv_trans"/>
    <property type="match status" value="1"/>
</dbReference>
<dbReference type="EMBL" id="BFAY01000011">
    <property type="protein sequence ID" value="GBF38920.1"/>
    <property type="molecule type" value="Genomic_DNA"/>
</dbReference>
<sequence length="395" mass="45198">MSDLHRPKKIFTFLVWGGWYGSRNIGDSAILLGVKELIKKANPRKEYYIRALTTDPDYTATKGVTPMKALLKKDIINPVRWFQILKTFWDVDFVIISGGTPIFDHSHLVRTLYFFLPVIFRKPFILFGAGVKKIYNRYGKFYIPFVLNKAKYKSVRDSGSLEELKKLGVQSVEFTADSAFFAPPSSENELEEVLTRNGLKLKEKKLIVSPRFLSKEQKRLYLEEKMSNDVIENTPVKLAKAIDAISSKVDKVVFMAMHFYGPDSDLPLIKEILGKCKSKNIVFIDEELRPDVAIALFKNAYILLGMRLHAVLLSSSMETPVVSIAYEKKVVDLMERLELSEYNLDLFNFTEKELIAVLQKAFTNRNKTAKHLNVRINKLRSLVLKSSKTVLKVNG</sequence>
<reference evidence="2 3" key="1">
    <citation type="submission" date="2018-02" db="EMBL/GenBank/DDBJ databases">
        <title>Novel Leptospira species isolated from soil and water in Japan.</title>
        <authorList>
            <person name="Nakao R."/>
            <person name="Masuzawa T."/>
        </authorList>
    </citation>
    <scope>NUCLEOTIDE SEQUENCE [LARGE SCALE GENOMIC DNA]</scope>
    <source>
        <strain evidence="2 3">E8</strain>
    </source>
</reference>
<dbReference type="RefSeq" id="WP_108928604.1">
    <property type="nucleotide sequence ID" value="NZ_BFAY01000011.1"/>
</dbReference>
<keyword evidence="3" id="KW-1185">Reference proteome</keyword>
<gene>
    <name evidence="2" type="ORF">LPTSP1_19150</name>
</gene>
<dbReference type="GO" id="GO:0016740">
    <property type="term" value="F:transferase activity"/>
    <property type="evidence" value="ECO:0007669"/>
    <property type="project" value="UniProtKB-KW"/>
</dbReference>
<dbReference type="PANTHER" id="PTHR36836:SF1">
    <property type="entry name" value="COLANIC ACID BIOSYNTHESIS PROTEIN WCAK"/>
    <property type="match status" value="1"/>
</dbReference>